<evidence type="ECO:0000259" key="6">
    <source>
        <dbReference type="PROSITE" id="PS51123"/>
    </source>
</evidence>
<evidence type="ECO:0000256" key="5">
    <source>
        <dbReference type="SAM" id="MobiDB-lite"/>
    </source>
</evidence>
<feature type="region of interest" description="Disordered" evidence="5">
    <location>
        <begin position="212"/>
        <end position="239"/>
    </location>
</feature>
<dbReference type="InterPro" id="IPR006664">
    <property type="entry name" value="OMP_bac"/>
</dbReference>
<feature type="domain" description="OmpA-like" evidence="6">
    <location>
        <begin position="124"/>
        <end position="239"/>
    </location>
</feature>
<keyword evidence="8" id="KW-1185">Reference proteome</keyword>
<evidence type="ECO:0000256" key="2">
    <source>
        <dbReference type="ARBA" id="ARBA00023136"/>
    </source>
</evidence>
<dbReference type="Gene3D" id="3.30.1330.60">
    <property type="entry name" value="OmpA-like domain"/>
    <property type="match status" value="1"/>
</dbReference>
<gene>
    <name evidence="7" type="ordered locus">Bamb_6202</name>
</gene>
<evidence type="ECO:0000256" key="4">
    <source>
        <dbReference type="PROSITE-ProRule" id="PRU00473"/>
    </source>
</evidence>
<dbReference type="KEGG" id="bam:Bamb_6202"/>
<dbReference type="InterPro" id="IPR036737">
    <property type="entry name" value="OmpA-like_sf"/>
</dbReference>
<dbReference type="SUPFAM" id="SSF103088">
    <property type="entry name" value="OmpA-like"/>
    <property type="match status" value="1"/>
</dbReference>
<dbReference type="EMBL" id="CP000442">
    <property type="protein sequence ID" value="ABI91746.1"/>
    <property type="molecule type" value="Genomic_DNA"/>
</dbReference>
<dbReference type="InterPro" id="IPR050330">
    <property type="entry name" value="Bact_OuterMem_StrucFunc"/>
</dbReference>
<keyword evidence="2 4" id="KW-0472">Membrane</keyword>
<sequence>MRRAIAPHALRPSHFRSNQVKNIQLALLASVVSLAACSSASGPTYNAYELQSRDGIRTFRVDCHGILSSAKTCMKVATRMCGNDAVRVVDATTPYRDGADPHSMVFQCGAAPVPVAAAVAPAPAAVEKVSLTGDAYFATDSAVLTSAATAALDKLLNQQGDRHFARVDVDGYTDATGSAAHNQALSKRRADAVAAYLREHGLKADAFAATGHGEANPAASNDTAEGRARNRRVEISLQK</sequence>
<reference evidence="7" key="1">
    <citation type="submission" date="2006-08" db="EMBL/GenBank/DDBJ databases">
        <title>Complete sequence of Chromosome 3 of Burkholderia cepacia AMMD.</title>
        <authorList>
            <consortium name="US DOE Joint Genome Institute"/>
            <person name="Copeland A."/>
            <person name="Lucas S."/>
            <person name="Lapidus A."/>
            <person name="Barry K."/>
            <person name="Detter J.C."/>
            <person name="Glavina del Rio T."/>
            <person name="Hammon N."/>
            <person name="Israni S."/>
            <person name="Pitluck S."/>
            <person name="Bruce D."/>
            <person name="Chain P."/>
            <person name="Malfatti S."/>
            <person name="Shin M."/>
            <person name="Vergez L."/>
            <person name="Schmutz J."/>
            <person name="Larimer F."/>
            <person name="Land M."/>
            <person name="Hauser L."/>
            <person name="Kyrpides N."/>
            <person name="Kim E."/>
            <person name="Parke J."/>
            <person name="Coenye T."/>
            <person name="Konstantinidis K."/>
            <person name="Ramette A."/>
            <person name="Tiedje J."/>
            <person name="Richardson P."/>
        </authorList>
    </citation>
    <scope>NUCLEOTIDE SEQUENCE</scope>
    <source>
        <strain evidence="7">AMMD</strain>
    </source>
</reference>
<dbReference type="PRINTS" id="PR01023">
    <property type="entry name" value="NAFLGMOTY"/>
</dbReference>
<dbReference type="Proteomes" id="UP000000662">
    <property type="component" value="Chromosome 3"/>
</dbReference>
<evidence type="ECO:0000256" key="1">
    <source>
        <dbReference type="ARBA" id="ARBA00004442"/>
    </source>
</evidence>
<evidence type="ECO:0000313" key="8">
    <source>
        <dbReference type="Proteomes" id="UP000000662"/>
    </source>
</evidence>
<dbReference type="AlphaFoldDB" id="Q0B277"/>
<proteinExistence type="predicted"/>
<dbReference type="PROSITE" id="PS51123">
    <property type="entry name" value="OMPA_2"/>
    <property type="match status" value="1"/>
</dbReference>
<name>Q0B277_BURCM</name>
<accession>Q0B277</accession>
<comment type="subcellular location">
    <subcellularLocation>
        <location evidence="1">Cell outer membrane</location>
    </subcellularLocation>
</comment>
<dbReference type="PANTHER" id="PTHR30329:SF21">
    <property type="entry name" value="LIPOPROTEIN YIAD-RELATED"/>
    <property type="match status" value="1"/>
</dbReference>
<dbReference type="GO" id="GO:0009279">
    <property type="term" value="C:cell outer membrane"/>
    <property type="evidence" value="ECO:0007669"/>
    <property type="project" value="UniProtKB-SubCell"/>
</dbReference>
<dbReference type="PRINTS" id="PR01021">
    <property type="entry name" value="OMPADOMAIN"/>
</dbReference>
<dbReference type="InterPro" id="IPR006665">
    <property type="entry name" value="OmpA-like"/>
</dbReference>
<feature type="compositionally biased region" description="Basic and acidic residues" evidence="5">
    <location>
        <begin position="224"/>
        <end position="239"/>
    </location>
</feature>
<keyword evidence="3" id="KW-0998">Cell outer membrane</keyword>
<protein>
    <submittedName>
        <fullName evidence="7">OmpA/MotB domain protein</fullName>
    </submittedName>
</protein>
<dbReference type="CDD" id="cd07185">
    <property type="entry name" value="OmpA_C-like"/>
    <property type="match status" value="1"/>
</dbReference>
<organism evidence="7 8">
    <name type="scientific">Burkholderia ambifaria (strain ATCC BAA-244 / DSM 16087 / CCUG 44356 / LMG 19182 / AMMD)</name>
    <name type="common">Burkholderia cepacia (strain AMMD)</name>
    <dbReference type="NCBI Taxonomy" id="339670"/>
    <lineage>
        <taxon>Bacteria</taxon>
        <taxon>Pseudomonadati</taxon>
        <taxon>Pseudomonadota</taxon>
        <taxon>Betaproteobacteria</taxon>
        <taxon>Burkholderiales</taxon>
        <taxon>Burkholderiaceae</taxon>
        <taxon>Burkholderia</taxon>
        <taxon>Burkholderia cepacia complex</taxon>
    </lineage>
</organism>
<dbReference type="eggNOG" id="COG2885">
    <property type="taxonomic scope" value="Bacteria"/>
</dbReference>
<evidence type="ECO:0000256" key="3">
    <source>
        <dbReference type="ARBA" id="ARBA00023237"/>
    </source>
</evidence>
<evidence type="ECO:0000313" key="7">
    <source>
        <dbReference type="EMBL" id="ABI91746.1"/>
    </source>
</evidence>
<dbReference type="PANTHER" id="PTHR30329">
    <property type="entry name" value="STATOR ELEMENT OF FLAGELLAR MOTOR COMPLEX"/>
    <property type="match status" value="1"/>
</dbReference>
<dbReference type="Pfam" id="PF00691">
    <property type="entry name" value="OmpA"/>
    <property type="match status" value="1"/>
</dbReference>